<name>A0AA85G7E5_9TREM</name>
<keyword evidence="1" id="KW-1133">Transmembrane helix</keyword>
<evidence type="ECO:0000313" key="2">
    <source>
        <dbReference type="Proteomes" id="UP000050792"/>
    </source>
</evidence>
<protein>
    <submittedName>
        <fullName evidence="3">Uncharacterized protein</fullName>
    </submittedName>
</protein>
<feature type="transmembrane region" description="Helical" evidence="1">
    <location>
        <begin position="21"/>
        <end position="42"/>
    </location>
</feature>
<reference evidence="2" key="1">
    <citation type="submission" date="2022-06" db="EMBL/GenBank/DDBJ databases">
        <authorList>
            <person name="Berger JAMES D."/>
            <person name="Berger JAMES D."/>
        </authorList>
    </citation>
    <scope>NUCLEOTIDE SEQUENCE [LARGE SCALE GENOMIC DNA]</scope>
</reference>
<accession>A0AA85G7E5</accession>
<dbReference type="AlphaFoldDB" id="A0AA85G7E5"/>
<evidence type="ECO:0000313" key="3">
    <source>
        <dbReference type="WBParaSite" id="SRDH1_81030.1"/>
    </source>
</evidence>
<keyword evidence="1" id="KW-0472">Membrane</keyword>
<keyword evidence="2" id="KW-1185">Reference proteome</keyword>
<sequence>MRKKKLKLQPDHLTFSSRHSILYFASGCTLSFVSMFQEYSLLTLRSRQICFSFNDNRRSDFRIHHFCHISKKLK</sequence>
<proteinExistence type="predicted"/>
<keyword evidence="1" id="KW-0812">Transmembrane</keyword>
<dbReference type="Proteomes" id="UP000050792">
    <property type="component" value="Unassembled WGS sequence"/>
</dbReference>
<evidence type="ECO:0000256" key="1">
    <source>
        <dbReference type="SAM" id="Phobius"/>
    </source>
</evidence>
<dbReference type="WBParaSite" id="SRDH1_81030.1">
    <property type="protein sequence ID" value="SRDH1_81030.1"/>
    <property type="gene ID" value="SRDH1_81030"/>
</dbReference>
<organism evidence="2 3">
    <name type="scientific">Schistosoma rodhaini</name>
    <dbReference type="NCBI Taxonomy" id="6188"/>
    <lineage>
        <taxon>Eukaryota</taxon>
        <taxon>Metazoa</taxon>
        <taxon>Spiralia</taxon>
        <taxon>Lophotrochozoa</taxon>
        <taxon>Platyhelminthes</taxon>
        <taxon>Trematoda</taxon>
        <taxon>Digenea</taxon>
        <taxon>Strigeidida</taxon>
        <taxon>Schistosomatoidea</taxon>
        <taxon>Schistosomatidae</taxon>
        <taxon>Schistosoma</taxon>
    </lineage>
</organism>
<reference evidence="3" key="2">
    <citation type="submission" date="2023-11" db="UniProtKB">
        <authorList>
            <consortium name="WormBaseParasite"/>
        </authorList>
    </citation>
    <scope>IDENTIFICATION</scope>
</reference>